<dbReference type="Proteomes" id="UP000009138">
    <property type="component" value="Unassembled WGS sequence"/>
</dbReference>
<keyword evidence="2" id="KW-1185">Reference proteome</keyword>
<reference evidence="1 2" key="1">
    <citation type="journal article" date="2009" name="PLoS Genet.">
        <title>Genomic analysis of the basal lineage fungus Rhizopus oryzae reveals a whole-genome duplication.</title>
        <authorList>
            <person name="Ma L.-J."/>
            <person name="Ibrahim A.S."/>
            <person name="Skory C."/>
            <person name="Grabherr M.G."/>
            <person name="Burger G."/>
            <person name="Butler M."/>
            <person name="Elias M."/>
            <person name="Idnurm A."/>
            <person name="Lang B.F."/>
            <person name="Sone T."/>
            <person name="Abe A."/>
            <person name="Calvo S.E."/>
            <person name="Corrochano L.M."/>
            <person name="Engels R."/>
            <person name="Fu J."/>
            <person name="Hansberg W."/>
            <person name="Kim J.-M."/>
            <person name="Kodira C.D."/>
            <person name="Koehrsen M.J."/>
            <person name="Liu B."/>
            <person name="Miranda-Saavedra D."/>
            <person name="O'Leary S."/>
            <person name="Ortiz-Castellanos L."/>
            <person name="Poulter R."/>
            <person name="Rodriguez-Romero J."/>
            <person name="Ruiz-Herrera J."/>
            <person name="Shen Y.-Q."/>
            <person name="Zeng Q."/>
            <person name="Galagan J."/>
            <person name="Birren B.W."/>
            <person name="Cuomo C.A."/>
            <person name="Wickes B.L."/>
        </authorList>
    </citation>
    <scope>NUCLEOTIDE SEQUENCE [LARGE SCALE GENOMIC DNA]</scope>
    <source>
        <strain evidence="2">RA 99-880 / ATCC MYA-4621 / FGSC 9543 / NRRL 43880</strain>
    </source>
</reference>
<dbReference type="AlphaFoldDB" id="I1CPF2"/>
<sequence>MDNKLALALKHLGLLSCPITIGCPLPSSDSEHMVLLGGCWIIWPKKFFYLPQFVLNVFRSQVEDSVLLLDFYHF</sequence>
<dbReference type="PROSITE" id="PS51257">
    <property type="entry name" value="PROKAR_LIPOPROTEIN"/>
    <property type="match status" value="1"/>
</dbReference>
<name>I1CPF2_RHIO9</name>
<proteinExistence type="predicted"/>
<dbReference type="InParanoid" id="I1CPF2"/>
<evidence type="ECO:0000313" key="2">
    <source>
        <dbReference type="Proteomes" id="UP000009138"/>
    </source>
</evidence>
<protein>
    <submittedName>
        <fullName evidence="1">Uncharacterized protein</fullName>
    </submittedName>
</protein>
<gene>
    <name evidence="1" type="ORF">RO3G_15043</name>
</gene>
<evidence type="ECO:0000313" key="1">
    <source>
        <dbReference type="EMBL" id="EIE90332.1"/>
    </source>
</evidence>
<dbReference type="RefSeq" id="XP_067525728.1">
    <property type="nucleotide sequence ID" value="XM_067669627.1"/>
</dbReference>
<dbReference type="GeneID" id="93622008"/>
<organism evidence="1 2">
    <name type="scientific">Rhizopus delemar (strain RA 99-880 / ATCC MYA-4621 / FGSC 9543 / NRRL 43880)</name>
    <name type="common">Mucormycosis agent</name>
    <name type="synonym">Rhizopus arrhizus var. delemar</name>
    <dbReference type="NCBI Taxonomy" id="246409"/>
    <lineage>
        <taxon>Eukaryota</taxon>
        <taxon>Fungi</taxon>
        <taxon>Fungi incertae sedis</taxon>
        <taxon>Mucoromycota</taxon>
        <taxon>Mucoromycotina</taxon>
        <taxon>Mucoromycetes</taxon>
        <taxon>Mucorales</taxon>
        <taxon>Mucorineae</taxon>
        <taxon>Rhizopodaceae</taxon>
        <taxon>Rhizopus</taxon>
    </lineage>
</organism>
<dbReference type="EMBL" id="CH476746">
    <property type="protein sequence ID" value="EIE90332.1"/>
    <property type="molecule type" value="Genomic_DNA"/>
</dbReference>
<dbReference type="VEuPathDB" id="FungiDB:RO3G_15043"/>
<accession>I1CPF2</accession>